<dbReference type="AlphaFoldDB" id="F4SCQ8"/>
<feature type="compositionally biased region" description="Polar residues" evidence="1">
    <location>
        <begin position="96"/>
        <end position="112"/>
    </location>
</feature>
<evidence type="ECO:0000313" key="3">
    <source>
        <dbReference type="Proteomes" id="UP000001072"/>
    </source>
</evidence>
<gene>
    <name evidence="2" type="ORF">MELLADRAFT_114234</name>
</gene>
<feature type="compositionally biased region" description="Polar residues" evidence="1">
    <location>
        <begin position="1"/>
        <end position="20"/>
    </location>
</feature>
<dbReference type="InParanoid" id="F4SCQ8"/>
<feature type="region of interest" description="Disordered" evidence="1">
    <location>
        <begin position="125"/>
        <end position="147"/>
    </location>
</feature>
<dbReference type="EMBL" id="GL883217">
    <property type="protein sequence ID" value="EGF97569.1"/>
    <property type="molecule type" value="Genomic_DNA"/>
</dbReference>
<dbReference type="KEGG" id="mlr:MELLADRAFT_114234"/>
<dbReference type="Proteomes" id="UP000001072">
    <property type="component" value="Unassembled WGS sequence"/>
</dbReference>
<dbReference type="RefSeq" id="XP_007419164.1">
    <property type="nucleotide sequence ID" value="XM_007419102.1"/>
</dbReference>
<reference evidence="3" key="1">
    <citation type="journal article" date="2011" name="Proc. Natl. Acad. Sci. U.S.A.">
        <title>Obligate biotrophy features unraveled by the genomic analysis of rust fungi.</title>
        <authorList>
            <person name="Duplessis S."/>
            <person name="Cuomo C.A."/>
            <person name="Lin Y.-C."/>
            <person name="Aerts A."/>
            <person name="Tisserant E."/>
            <person name="Veneault-Fourrey C."/>
            <person name="Joly D.L."/>
            <person name="Hacquard S."/>
            <person name="Amselem J."/>
            <person name="Cantarel B.L."/>
            <person name="Chiu R."/>
            <person name="Coutinho P.M."/>
            <person name="Feau N."/>
            <person name="Field M."/>
            <person name="Frey P."/>
            <person name="Gelhaye E."/>
            <person name="Goldberg J."/>
            <person name="Grabherr M.G."/>
            <person name="Kodira C.D."/>
            <person name="Kohler A."/>
            <person name="Kuees U."/>
            <person name="Lindquist E.A."/>
            <person name="Lucas S.M."/>
            <person name="Mago R."/>
            <person name="Mauceli E."/>
            <person name="Morin E."/>
            <person name="Murat C."/>
            <person name="Pangilinan J.L."/>
            <person name="Park R."/>
            <person name="Pearson M."/>
            <person name="Quesneville H."/>
            <person name="Rouhier N."/>
            <person name="Sakthikumar S."/>
            <person name="Salamov A.A."/>
            <person name="Schmutz J."/>
            <person name="Selles B."/>
            <person name="Shapiro H."/>
            <person name="Tanguay P."/>
            <person name="Tuskan G.A."/>
            <person name="Henrissat B."/>
            <person name="Van de Peer Y."/>
            <person name="Rouze P."/>
            <person name="Ellis J.G."/>
            <person name="Dodds P.N."/>
            <person name="Schein J.E."/>
            <person name="Zhong S."/>
            <person name="Hamelin R.C."/>
            <person name="Grigoriev I.V."/>
            <person name="Szabo L.J."/>
            <person name="Martin F."/>
        </authorList>
    </citation>
    <scope>NUCLEOTIDE SEQUENCE [LARGE SCALE GENOMIC DNA]</scope>
    <source>
        <strain evidence="3">98AG31 / pathotype 3-4-7</strain>
    </source>
</reference>
<dbReference type="VEuPathDB" id="FungiDB:MELLADRAFT_114234"/>
<accession>F4SCQ8</accession>
<feature type="region of interest" description="Disordered" evidence="1">
    <location>
        <begin position="1"/>
        <end position="112"/>
    </location>
</feature>
<protein>
    <submittedName>
        <fullName evidence="2">Uncharacterized protein</fullName>
    </submittedName>
</protein>
<organism evidence="3">
    <name type="scientific">Melampsora larici-populina (strain 98AG31 / pathotype 3-4-7)</name>
    <name type="common">Poplar leaf rust fungus</name>
    <dbReference type="NCBI Taxonomy" id="747676"/>
    <lineage>
        <taxon>Eukaryota</taxon>
        <taxon>Fungi</taxon>
        <taxon>Dikarya</taxon>
        <taxon>Basidiomycota</taxon>
        <taxon>Pucciniomycotina</taxon>
        <taxon>Pucciniomycetes</taxon>
        <taxon>Pucciniales</taxon>
        <taxon>Melampsoraceae</taxon>
        <taxon>Melampsora</taxon>
    </lineage>
</organism>
<dbReference type="STRING" id="747676.F4SCQ8"/>
<sequence length="239" mass="25648">MSQQARYQPYSRPSTQSQISIKGAAAQRRSLHERSAPAPKSKTPALPAQASKSKSKTPALPAQASKSKANLPALPAQASKSKAYLPALPTPKPKSTKSILPTRIDSSLPSSETELFRQDDLTLFNHSDHNFDEGNNGGGDSESEPGGQTAADLAIQAIRTHANEITAESQATHMNRAKVGTYNRVATRVGLDTEHRFIGRTLCNVGSTEEQFMTMMANVLSSPKFHLGLLVGKKAKSSK</sequence>
<evidence type="ECO:0000256" key="1">
    <source>
        <dbReference type="SAM" id="MobiDB-lite"/>
    </source>
</evidence>
<dbReference type="GeneID" id="18925268"/>
<keyword evidence="3" id="KW-1185">Reference proteome</keyword>
<dbReference type="HOGENOM" id="CLU_1161388_0_0_1"/>
<name>F4SCQ8_MELLP</name>
<evidence type="ECO:0000313" key="2">
    <source>
        <dbReference type="EMBL" id="EGF97569.1"/>
    </source>
</evidence>
<proteinExistence type="predicted"/>